<dbReference type="AlphaFoldDB" id="A0AA86NT59"/>
<dbReference type="EMBL" id="CATOUU010000331">
    <property type="protein sequence ID" value="CAI9924991.1"/>
    <property type="molecule type" value="Genomic_DNA"/>
</dbReference>
<reference evidence="1" key="1">
    <citation type="submission" date="2023-06" db="EMBL/GenBank/DDBJ databases">
        <authorList>
            <person name="Kurt Z."/>
        </authorList>
    </citation>
    <scope>NUCLEOTIDE SEQUENCE</scope>
</reference>
<sequence>MQDNSISVTYEPFDSLLSNTTSQDQQLARDLIIKLNELSSVQDEIDSRLQKLQNTKWSAAENESFLKALQIVPFSDTEGIQKIVKTKSVKQVASYLSKFIQKLEKAFNQDISDEKTAALVPQVVKYLTQADTQCVLATVKLLKNYTLSHRTDDPEEICDRKQCIFTSYLESEIQYAEQITKKFVPVVLAAENVNVAAIWLGQKYNLLPEQVMTATLAIYLNKQGFRLDSGQHGLELIQTDKKIK</sequence>
<accession>A0AA86NT59</accession>
<dbReference type="Proteomes" id="UP001642409">
    <property type="component" value="Unassembled WGS sequence"/>
</dbReference>
<dbReference type="SUPFAM" id="SSF46689">
    <property type="entry name" value="Homeodomain-like"/>
    <property type="match status" value="1"/>
</dbReference>
<proteinExistence type="predicted"/>
<name>A0AA86NT59_9EUKA</name>
<protein>
    <submittedName>
        <fullName evidence="1">Myb-like protein</fullName>
    </submittedName>
    <submittedName>
        <fullName evidence="2">Myb-like_protein</fullName>
    </submittedName>
</protein>
<dbReference type="Gene3D" id="1.10.10.60">
    <property type="entry name" value="Homeodomain-like"/>
    <property type="match status" value="1"/>
</dbReference>
<dbReference type="EMBL" id="CAXDID020000430">
    <property type="protein sequence ID" value="CAL6090738.1"/>
    <property type="molecule type" value="Genomic_DNA"/>
</dbReference>
<dbReference type="InterPro" id="IPR009057">
    <property type="entry name" value="Homeodomain-like_sf"/>
</dbReference>
<gene>
    <name evidence="1" type="ORF">HINF_LOCUS12636</name>
    <name evidence="2" type="ORF">HINF_LOCUS65453</name>
</gene>
<evidence type="ECO:0000313" key="1">
    <source>
        <dbReference type="EMBL" id="CAI9924991.1"/>
    </source>
</evidence>
<organism evidence="1">
    <name type="scientific">Hexamita inflata</name>
    <dbReference type="NCBI Taxonomy" id="28002"/>
    <lineage>
        <taxon>Eukaryota</taxon>
        <taxon>Metamonada</taxon>
        <taxon>Diplomonadida</taxon>
        <taxon>Hexamitidae</taxon>
        <taxon>Hexamitinae</taxon>
        <taxon>Hexamita</taxon>
    </lineage>
</organism>
<evidence type="ECO:0000313" key="3">
    <source>
        <dbReference type="Proteomes" id="UP001642409"/>
    </source>
</evidence>
<reference evidence="2 3" key="2">
    <citation type="submission" date="2024-07" db="EMBL/GenBank/DDBJ databases">
        <authorList>
            <person name="Akdeniz Z."/>
        </authorList>
    </citation>
    <scope>NUCLEOTIDE SEQUENCE [LARGE SCALE GENOMIC DNA]</scope>
</reference>
<evidence type="ECO:0000313" key="2">
    <source>
        <dbReference type="EMBL" id="CAL6090738.1"/>
    </source>
</evidence>
<comment type="caution">
    <text evidence="1">The sequence shown here is derived from an EMBL/GenBank/DDBJ whole genome shotgun (WGS) entry which is preliminary data.</text>
</comment>
<keyword evidence="3" id="KW-1185">Reference proteome</keyword>